<evidence type="ECO:0000313" key="3">
    <source>
        <dbReference type="Proteomes" id="UP001341281"/>
    </source>
</evidence>
<organism evidence="2 3">
    <name type="scientific">Paspalum notatum var. saurae</name>
    <dbReference type="NCBI Taxonomy" id="547442"/>
    <lineage>
        <taxon>Eukaryota</taxon>
        <taxon>Viridiplantae</taxon>
        <taxon>Streptophyta</taxon>
        <taxon>Embryophyta</taxon>
        <taxon>Tracheophyta</taxon>
        <taxon>Spermatophyta</taxon>
        <taxon>Magnoliopsida</taxon>
        <taxon>Liliopsida</taxon>
        <taxon>Poales</taxon>
        <taxon>Poaceae</taxon>
        <taxon>PACMAD clade</taxon>
        <taxon>Panicoideae</taxon>
        <taxon>Andropogonodae</taxon>
        <taxon>Paspaleae</taxon>
        <taxon>Paspalinae</taxon>
        <taxon>Paspalum</taxon>
    </lineage>
</organism>
<dbReference type="AlphaFoldDB" id="A0AAQ3PPE3"/>
<dbReference type="PANTHER" id="PTHR33116:SF78">
    <property type="entry name" value="OS12G0587133 PROTEIN"/>
    <property type="match status" value="1"/>
</dbReference>
<dbReference type="Pfam" id="PF13966">
    <property type="entry name" value="zf-RVT"/>
    <property type="match status" value="1"/>
</dbReference>
<dbReference type="Proteomes" id="UP001341281">
    <property type="component" value="Chromosome 01"/>
</dbReference>
<feature type="domain" description="Reverse transcriptase zinc-binding" evidence="1">
    <location>
        <begin position="226"/>
        <end position="303"/>
    </location>
</feature>
<evidence type="ECO:0000259" key="1">
    <source>
        <dbReference type="Pfam" id="PF13966"/>
    </source>
</evidence>
<keyword evidence="3" id="KW-1185">Reference proteome</keyword>
<dbReference type="InterPro" id="IPR026960">
    <property type="entry name" value="RVT-Znf"/>
</dbReference>
<sequence>DRAGAFRHPAGAHAPTLSGWKGKNVSAAGRLTLVKSVLTSQVIYVLLALKPPKEVLKSIDSKRKHFLWAGSERLTGGNARLIGPAFCILANSRVPCGLDGCGKHPRSRKGNGWWVTDNHLFAAATSVTVGDGKTASFWESAWLRGLRPRGIYPKVFSISKRKNRSIKEAPSKSTWIQDLNFHHEELSAEHLQEYCQFWAEVNQLNLAANTTGLIHWKLSPNGQYIAYSAYQAQFVGSTCTNYNTIIWKVWAPPKCKFFAWLAVQDRIWTADRLARRRWPHNPCCVLCGMAAETALHLFAECPFFYAHLG</sequence>
<dbReference type="PANTHER" id="PTHR33116">
    <property type="entry name" value="REVERSE TRANSCRIPTASE ZINC-BINDING DOMAIN-CONTAINING PROTEIN-RELATED-RELATED"/>
    <property type="match status" value="1"/>
</dbReference>
<proteinExistence type="predicted"/>
<gene>
    <name evidence="2" type="ORF">U9M48_001743</name>
</gene>
<feature type="non-terminal residue" evidence="2">
    <location>
        <position position="309"/>
    </location>
</feature>
<evidence type="ECO:0000313" key="2">
    <source>
        <dbReference type="EMBL" id="WVZ50497.1"/>
    </source>
</evidence>
<dbReference type="EMBL" id="CP144745">
    <property type="protein sequence ID" value="WVZ50497.1"/>
    <property type="molecule type" value="Genomic_DNA"/>
</dbReference>
<accession>A0AAQ3PPE3</accession>
<protein>
    <recommendedName>
        <fullName evidence="1">Reverse transcriptase zinc-binding domain-containing protein</fullName>
    </recommendedName>
</protein>
<name>A0AAQ3PPE3_PASNO</name>
<reference evidence="2 3" key="1">
    <citation type="submission" date="2024-02" db="EMBL/GenBank/DDBJ databases">
        <title>High-quality chromosome-scale genome assembly of Pensacola bahiagrass (Paspalum notatum Flugge var. saurae).</title>
        <authorList>
            <person name="Vega J.M."/>
            <person name="Podio M."/>
            <person name="Orjuela J."/>
            <person name="Siena L.A."/>
            <person name="Pessino S.C."/>
            <person name="Combes M.C."/>
            <person name="Mariac C."/>
            <person name="Albertini E."/>
            <person name="Pupilli F."/>
            <person name="Ortiz J.P.A."/>
            <person name="Leblanc O."/>
        </authorList>
    </citation>
    <scope>NUCLEOTIDE SEQUENCE [LARGE SCALE GENOMIC DNA]</scope>
    <source>
        <strain evidence="2">R1</strain>
        <tissue evidence="2">Leaf</tissue>
    </source>
</reference>